<sequence>MAAYDYIIIGGGITGLSVGYQLSKHATVLLLEQESHPGYHATGRSAAVFSPFHGCDRPALFSLSNASSDFFHQPPQGFCEHPLLKHRGVLMIAEKDKQTQLKAAYNKLLTLVPDLKFINQESVKEKLPALCNEYNQNAIYDDNVYDVDVHALQEGYLKSMRKQGAVIKTNQRVDQVTQKDNLWTVSTVSSTNEQESFQAPVVINAAGAWADSIAKMAGLTPLGIQPLRRSAMLIDTPKPKNAAQTYQSDEWPMAVEFEENFYIKPDAGCLLISAADETLSPPCDAQPDELEVAYAAHYAEQAFGIPIRKVNHSWAGLRTFVEDRSPVIGYSDEKKGFFWLAGVGGYGIQTSPATGRYAAALVMGQDVPKDISDLGMDKTFTSPARCHDGVNKGD</sequence>
<reference evidence="3 4" key="1">
    <citation type="journal article" date="2017" name="Antonie Van Leeuwenhoek">
        <title>Rhizobium rhizosphaerae sp. nov., a novel species isolated from rice rhizosphere.</title>
        <authorList>
            <person name="Zhao J.J."/>
            <person name="Zhang J."/>
            <person name="Zhang R.J."/>
            <person name="Zhang C.W."/>
            <person name="Yin H.Q."/>
            <person name="Zhang X.X."/>
        </authorList>
    </citation>
    <scope>NUCLEOTIDE SEQUENCE [LARGE SCALE GENOMIC DNA]</scope>
    <source>
        <strain evidence="3 4">BSs20135</strain>
    </source>
</reference>
<dbReference type="Gene3D" id="3.30.9.10">
    <property type="entry name" value="D-Amino Acid Oxidase, subunit A, domain 2"/>
    <property type="match status" value="1"/>
</dbReference>
<evidence type="ECO:0000313" key="3">
    <source>
        <dbReference type="EMBL" id="GAC17016.1"/>
    </source>
</evidence>
<keyword evidence="4" id="KW-1185">Reference proteome</keyword>
<dbReference type="InterPro" id="IPR036188">
    <property type="entry name" value="FAD/NAD-bd_sf"/>
</dbReference>
<feature type="domain" description="FAD dependent oxidoreductase" evidence="2">
    <location>
        <begin position="5"/>
        <end position="361"/>
    </location>
</feature>
<organism evidence="3 4">
    <name type="scientific">Paraglaciecola arctica BSs20135</name>
    <dbReference type="NCBI Taxonomy" id="493475"/>
    <lineage>
        <taxon>Bacteria</taxon>
        <taxon>Pseudomonadati</taxon>
        <taxon>Pseudomonadota</taxon>
        <taxon>Gammaproteobacteria</taxon>
        <taxon>Alteromonadales</taxon>
        <taxon>Alteromonadaceae</taxon>
        <taxon>Paraglaciecola</taxon>
    </lineage>
</organism>
<dbReference type="OrthoDB" id="9766796at2"/>
<accession>K6XZC7</accession>
<dbReference type="Pfam" id="PF01266">
    <property type="entry name" value="DAO"/>
    <property type="match status" value="1"/>
</dbReference>
<gene>
    <name evidence="3" type="ORF">GARC_0034</name>
</gene>
<evidence type="ECO:0000256" key="1">
    <source>
        <dbReference type="ARBA" id="ARBA00023002"/>
    </source>
</evidence>
<dbReference type="Proteomes" id="UP000006327">
    <property type="component" value="Unassembled WGS sequence"/>
</dbReference>
<dbReference type="AlphaFoldDB" id="K6XZC7"/>
<dbReference type="PANTHER" id="PTHR13847">
    <property type="entry name" value="SARCOSINE DEHYDROGENASE-RELATED"/>
    <property type="match status" value="1"/>
</dbReference>
<proteinExistence type="predicted"/>
<dbReference type="GO" id="GO:0005737">
    <property type="term" value="C:cytoplasm"/>
    <property type="evidence" value="ECO:0007669"/>
    <property type="project" value="TreeGrafter"/>
</dbReference>
<dbReference type="InterPro" id="IPR006076">
    <property type="entry name" value="FAD-dep_OxRdtase"/>
</dbReference>
<protein>
    <recommendedName>
        <fullName evidence="2">FAD dependent oxidoreductase domain-containing protein</fullName>
    </recommendedName>
</protein>
<keyword evidence="1" id="KW-0560">Oxidoreductase</keyword>
<evidence type="ECO:0000313" key="4">
    <source>
        <dbReference type="Proteomes" id="UP000006327"/>
    </source>
</evidence>
<name>K6XZC7_9ALTE</name>
<dbReference type="STRING" id="493475.GARC_0034"/>
<dbReference type="RefSeq" id="WP_007615417.1">
    <property type="nucleotide sequence ID" value="NZ_BAEO01000002.1"/>
</dbReference>
<dbReference type="eggNOG" id="COG0665">
    <property type="taxonomic scope" value="Bacteria"/>
</dbReference>
<dbReference type="EMBL" id="BAEO01000002">
    <property type="protein sequence ID" value="GAC17016.1"/>
    <property type="molecule type" value="Genomic_DNA"/>
</dbReference>
<dbReference type="GO" id="GO:0016491">
    <property type="term" value="F:oxidoreductase activity"/>
    <property type="evidence" value="ECO:0007669"/>
    <property type="project" value="UniProtKB-KW"/>
</dbReference>
<evidence type="ECO:0000259" key="2">
    <source>
        <dbReference type="Pfam" id="PF01266"/>
    </source>
</evidence>
<dbReference type="PANTHER" id="PTHR13847:SF287">
    <property type="entry name" value="FAD-DEPENDENT OXIDOREDUCTASE DOMAIN-CONTAINING PROTEIN 1"/>
    <property type="match status" value="1"/>
</dbReference>
<dbReference type="SUPFAM" id="SSF51905">
    <property type="entry name" value="FAD/NAD(P)-binding domain"/>
    <property type="match status" value="1"/>
</dbReference>
<dbReference type="Gene3D" id="3.50.50.60">
    <property type="entry name" value="FAD/NAD(P)-binding domain"/>
    <property type="match status" value="1"/>
</dbReference>
<comment type="caution">
    <text evidence="3">The sequence shown here is derived from an EMBL/GenBank/DDBJ whole genome shotgun (WGS) entry which is preliminary data.</text>
</comment>